<dbReference type="GO" id="GO:0005524">
    <property type="term" value="F:ATP binding"/>
    <property type="evidence" value="ECO:0007669"/>
    <property type="project" value="UniProtKB-KW"/>
</dbReference>
<dbReference type="FunFam" id="3.40.50.300:FF:000661">
    <property type="entry name" value="calmodulin-interacting protein 111 isoform X1"/>
    <property type="match status" value="1"/>
</dbReference>
<feature type="compositionally biased region" description="Low complexity" evidence="4">
    <location>
        <begin position="272"/>
        <end position="286"/>
    </location>
</feature>
<dbReference type="PROSITE" id="PS00674">
    <property type="entry name" value="AAA"/>
    <property type="match status" value="2"/>
</dbReference>
<feature type="region of interest" description="Disordered" evidence="4">
    <location>
        <begin position="1"/>
        <end position="59"/>
    </location>
</feature>
<protein>
    <recommendedName>
        <fullName evidence="5">AAA+ ATPase domain-containing protein</fullName>
    </recommendedName>
</protein>
<evidence type="ECO:0000256" key="4">
    <source>
        <dbReference type="SAM" id="MobiDB-lite"/>
    </source>
</evidence>
<dbReference type="SUPFAM" id="SSF52540">
    <property type="entry name" value="P-loop containing nucleoside triphosphate hydrolases"/>
    <property type="match status" value="2"/>
</dbReference>
<organism evidence="6 7">
    <name type="scientific">Marchantia polymorpha subsp. ruderalis</name>
    <dbReference type="NCBI Taxonomy" id="1480154"/>
    <lineage>
        <taxon>Eukaryota</taxon>
        <taxon>Viridiplantae</taxon>
        <taxon>Streptophyta</taxon>
        <taxon>Embryophyta</taxon>
        <taxon>Marchantiophyta</taxon>
        <taxon>Marchantiopsida</taxon>
        <taxon>Marchantiidae</taxon>
        <taxon>Marchantiales</taxon>
        <taxon>Marchantiaceae</taxon>
        <taxon>Marchantia</taxon>
    </lineage>
</organism>
<keyword evidence="2" id="KW-0547">Nucleotide-binding</keyword>
<dbReference type="Pfam" id="PF00004">
    <property type="entry name" value="AAA"/>
    <property type="match status" value="2"/>
</dbReference>
<dbReference type="InterPro" id="IPR003960">
    <property type="entry name" value="ATPase_AAA_CS"/>
</dbReference>
<dbReference type="PANTHER" id="PTHR23077:SF27">
    <property type="entry name" value="ATPASE FAMILY GENE 2 PROTEIN HOMOLOG A"/>
    <property type="match status" value="1"/>
</dbReference>
<dbReference type="GO" id="GO:0009507">
    <property type="term" value="C:chloroplast"/>
    <property type="evidence" value="ECO:0007669"/>
    <property type="project" value="TreeGrafter"/>
</dbReference>
<evidence type="ECO:0000313" key="6">
    <source>
        <dbReference type="EMBL" id="OAE23690.1"/>
    </source>
</evidence>
<comment type="similarity">
    <text evidence="1">Belongs to the AAA ATPase family.</text>
</comment>
<name>A0A176VS97_MARPO</name>
<feature type="domain" description="AAA+ ATPase" evidence="5">
    <location>
        <begin position="494"/>
        <end position="632"/>
    </location>
</feature>
<dbReference type="InterPro" id="IPR003959">
    <property type="entry name" value="ATPase_AAA_core"/>
</dbReference>
<dbReference type="AlphaFoldDB" id="A0A176VS97"/>
<dbReference type="Pfam" id="PF26429">
    <property type="entry name" value="DPBB_CI111"/>
    <property type="match status" value="1"/>
</dbReference>
<evidence type="ECO:0000256" key="1">
    <source>
        <dbReference type="ARBA" id="ARBA00006914"/>
    </source>
</evidence>
<accession>A0A176VS97</accession>
<sequence>MPSNKRRSSTGGHSTPSKPPLPLAALADGRSTPPPRTNSSPPQTPASGRIGTLGTPRRDGEFCSGSFNATVVAVDDKDSKGRAVIWLSEQAMLSTSISTGSLVYVNVLAPIGHPEAICGSLESVRDASVMECGLEVPRNSTFGAAMAVSIAWPSKKLVKNEVRISRVLSYSLGSPVPGTSLSLNLLKSQLANADATRAIIERDDPIGALPVVVYECSEISLRWCPVQHSQQTEFIPVLRRFPSFSKEELAMSSPSVSTPRRQGHQESDKGRAVSSSPASRSPFSGSTKSPAGRESNENTIEQEQSNDALVQQRWDSVWAAFGKGKENVRSLMEGFAARWLAGRYLLPGNVVHVSLCGADCMMLVTETKPLVQSDISTGKITSSPYNHEIHEDIKVSAFSPEPVALYRMSLNTRVTLLPPTVKKEESVAESQHDVVTSACSETVEGDKVQGSSADVGRIEYSSLGGLSAQIKKIREQVELSLIYPHILSRYGLQPARGVLLYGPPGTGKSSLARAAACEAGVKMFAINGPEIISEFYGESESALRAVFSTATKEGPSVVFIDELDAIVPERKEGGEELAQRLVAALLTVMDGGAEDNLKGVLVIAATNRIDSIDPALRRPGRFDLEIEIGVPSPSDRLGILQVLLRDLRHTLNDSDISDLAATTHGFVGADLAALCNEAAMSTLRRIVHLRQSSLTKGIGRGEESSNVVTLDLRNFQKQLSLGQESLSEVTVHDFQVAKTKVALEVPKVKWNDIGGHDDVKQKLKEIVEWPQKQTAAIARMGVDPPHGVLLHGPPGCSKTLMARAVASETGLNFIAVKGPELFSKWVGESEKAVKSLFARARAAAPSVVFFDEIDGLAVKRESSHGQGVSVGDRVMSQLLTEMDGLVPMKGISVIAATNRLDIIDSALLRPGRFDRILYVGPPDEDARRQIFGIHLSKMPCSPDVCISSLAAMTSSYTGADISAVCREAAMIALEEDVNAREVRVCHLDTAIARVKPSSLRQSSILLECINLLESFSSKSLARKKPLQQSGGFMQHERLTSKTEFG</sequence>
<feature type="region of interest" description="Disordered" evidence="4">
    <location>
        <begin position="249"/>
        <end position="306"/>
    </location>
</feature>
<dbReference type="GO" id="GO:0016887">
    <property type="term" value="F:ATP hydrolysis activity"/>
    <property type="evidence" value="ECO:0007669"/>
    <property type="project" value="InterPro"/>
</dbReference>
<dbReference type="Gene3D" id="1.10.8.60">
    <property type="match status" value="2"/>
</dbReference>
<dbReference type="FunFam" id="3.40.50.300:FF:001985">
    <property type="entry name" value="Chromosome 9, whole genome shotgun sequence"/>
    <property type="match status" value="1"/>
</dbReference>
<dbReference type="InterPro" id="IPR058958">
    <property type="entry name" value="DPBB_CI111"/>
</dbReference>
<evidence type="ECO:0000259" key="5">
    <source>
        <dbReference type="SMART" id="SM00382"/>
    </source>
</evidence>
<dbReference type="InterPro" id="IPR003593">
    <property type="entry name" value="AAA+_ATPase"/>
</dbReference>
<dbReference type="EMBL" id="LVLJ01002791">
    <property type="protein sequence ID" value="OAE23690.1"/>
    <property type="molecule type" value="Genomic_DNA"/>
</dbReference>
<keyword evidence="3" id="KW-0067">ATP-binding</keyword>
<dbReference type="SMART" id="SM00382">
    <property type="entry name" value="AAA"/>
    <property type="match status" value="2"/>
</dbReference>
<gene>
    <name evidence="6" type="ORF">AXG93_2253s1010</name>
</gene>
<reference evidence="6" key="1">
    <citation type="submission" date="2016-03" db="EMBL/GenBank/DDBJ databases">
        <title>Mechanisms controlling the formation of the plant cell surface in tip-growing cells are functionally conserved among land plants.</title>
        <authorList>
            <person name="Honkanen S."/>
            <person name="Jones V.A."/>
            <person name="Morieri G."/>
            <person name="Champion C."/>
            <person name="Hetherington A.J."/>
            <person name="Kelly S."/>
            <person name="Saint-Marcoux D."/>
            <person name="Proust H."/>
            <person name="Prescott H."/>
            <person name="Dolan L."/>
        </authorList>
    </citation>
    <scope>NUCLEOTIDE SEQUENCE [LARGE SCALE GENOMIC DNA]</scope>
    <source>
        <tissue evidence="6">Whole gametophyte</tissue>
    </source>
</reference>
<proteinExistence type="inferred from homology"/>
<dbReference type="Proteomes" id="UP000077202">
    <property type="component" value="Unassembled WGS sequence"/>
</dbReference>
<dbReference type="InterPro" id="IPR027417">
    <property type="entry name" value="P-loop_NTPase"/>
</dbReference>
<dbReference type="PANTHER" id="PTHR23077">
    <property type="entry name" value="AAA-FAMILY ATPASE"/>
    <property type="match status" value="1"/>
</dbReference>
<evidence type="ECO:0000256" key="2">
    <source>
        <dbReference type="ARBA" id="ARBA00022741"/>
    </source>
</evidence>
<dbReference type="Gene3D" id="3.40.50.300">
    <property type="entry name" value="P-loop containing nucleotide triphosphate hydrolases"/>
    <property type="match status" value="2"/>
</dbReference>
<keyword evidence="7" id="KW-1185">Reference proteome</keyword>
<dbReference type="InterPro" id="IPR050168">
    <property type="entry name" value="AAA_ATPase_domain"/>
</dbReference>
<evidence type="ECO:0000313" key="7">
    <source>
        <dbReference type="Proteomes" id="UP000077202"/>
    </source>
</evidence>
<feature type="domain" description="AAA+ ATPase" evidence="5">
    <location>
        <begin position="784"/>
        <end position="923"/>
    </location>
</feature>
<dbReference type="Pfam" id="PF17862">
    <property type="entry name" value="AAA_lid_3"/>
    <property type="match status" value="2"/>
</dbReference>
<dbReference type="FunFam" id="1.10.8.60:FF:000038">
    <property type="entry name" value="spermatogenesis-associated protein 5-like protein 1"/>
    <property type="match status" value="1"/>
</dbReference>
<dbReference type="InterPro" id="IPR041569">
    <property type="entry name" value="AAA_lid_3"/>
</dbReference>
<evidence type="ECO:0000256" key="3">
    <source>
        <dbReference type="ARBA" id="ARBA00022840"/>
    </source>
</evidence>
<feature type="compositionally biased region" description="Polar residues" evidence="4">
    <location>
        <begin position="297"/>
        <end position="306"/>
    </location>
</feature>
<dbReference type="CDD" id="cd19511">
    <property type="entry name" value="RecA-like_CDC48_r2-like"/>
    <property type="match status" value="1"/>
</dbReference>
<comment type="caution">
    <text evidence="6">The sequence shown here is derived from an EMBL/GenBank/DDBJ whole genome shotgun (WGS) entry which is preliminary data.</text>
</comment>